<organism evidence="2 3">
    <name type="scientific">Luteimonas salinisoli</name>
    <dbReference type="NCBI Taxonomy" id="2752307"/>
    <lineage>
        <taxon>Bacteria</taxon>
        <taxon>Pseudomonadati</taxon>
        <taxon>Pseudomonadota</taxon>
        <taxon>Gammaproteobacteria</taxon>
        <taxon>Lysobacterales</taxon>
        <taxon>Lysobacteraceae</taxon>
        <taxon>Luteimonas</taxon>
    </lineage>
</organism>
<sequence>MNAVPLGEDLGIESCTELKDRLAPCLAQEQTLLLDGSGVARVHTAGVQVLCALVRSRAEAGLRTELDGCSEALHDAIRILGLGEQFGLAPNQQPAKDPVEDAA</sequence>
<evidence type="ECO:0000313" key="3">
    <source>
        <dbReference type="Proteomes" id="UP000578091"/>
    </source>
</evidence>
<reference evidence="2 3" key="1">
    <citation type="submission" date="2020-07" db="EMBL/GenBank/DDBJ databases">
        <title>Luteimonas sp. SJ-92.</title>
        <authorList>
            <person name="Huang X.-X."/>
            <person name="Xu L."/>
            <person name="Sun J.-Q."/>
        </authorList>
    </citation>
    <scope>NUCLEOTIDE SEQUENCE [LARGE SCALE GENOMIC DNA]</scope>
    <source>
        <strain evidence="2 3">SJ-92</strain>
    </source>
</reference>
<gene>
    <name evidence="2" type="ORF">H0E84_09485</name>
</gene>
<dbReference type="SUPFAM" id="SSF52091">
    <property type="entry name" value="SpoIIaa-like"/>
    <property type="match status" value="1"/>
</dbReference>
<dbReference type="Gene3D" id="3.30.750.24">
    <property type="entry name" value="STAS domain"/>
    <property type="match status" value="1"/>
</dbReference>
<proteinExistence type="predicted"/>
<dbReference type="AlphaFoldDB" id="A0A853JDC9"/>
<evidence type="ECO:0000259" key="1">
    <source>
        <dbReference type="PROSITE" id="PS50801"/>
    </source>
</evidence>
<dbReference type="InterPro" id="IPR036513">
    <property type="entry name" value="STAS_dom_sf"/>
</dbReference>
<feature type="domain" description="STAS" evidence="1">
    <location>
        <begin position="1"/>
        <end position="103"/>
    </location>
</feature>
<dbReference type="RefSeq" id="WP_180678406.1">
    <property type="nucleotide sequence ID" value="NZ_JACCKA010000058.1"/>
</dbReference>
<dbReference type="CDD" id="cd07043">
    <property type="entry name" value="STAS_anti-anti-sigma_factors"/>
    <property type="match status" value="1"/>
</dbReference>
<dbReference type="InterPro" id="IPR002645">
    <property type="entry name" value="STAS_dom"/>
</dbReference>
<dbReference type="PANTHER" id="PTHR35849">
    <property type="entry name" value="BLR2341 PROTEIN"/>
    <property type="match status" value="1"/>
</dbReference>
<evidence type="ECO:0000313" key="2">
    <source>
        <dbReference type="EMBL" id="NZA26617.1"/>
    </source>
</evidence>
<comment type="caution">
    <text evidence="2">The sequence shown here is derived from an EMBL/GenBank/DDBJ whole genome shotgun (WGS) entry which is preliminary data.</text>
</comment>
<keyword evidence="3" id="KW-1185">Reference proteome</keyword>
<dbReference type="Pfam" id="PF13466">
    <property type="entry name" value="STAS_2"/>
    <property type="match status" value="1"/>
</dbReference>
<protein>
    <submittedName>
        <fullName evidence="2">STAS domain-containing protein</fullName>
    </submittedName>
</protein>
<dbReference type="InterPro" id="IPR058548">
    <property type="entry name" value="MlaB-like_STAS"/>
</dbReference>
<accession>A0A853JDC9</accession>
<dbReference type="InterPro" id="IPR052746">
    <property type="entry name" value="MlaB_ABC_Transporter"/>
</dbReference>
<dbReference type="PROSITE" id="PS50801">
    <property type="entry name" value="STAS"/>
    <property type="match status" value="1"/>
</dbReference>
<dbReference type="PANTHER" id="PTHR35849:SF2">
    <property type="entry name" value="BLR2341 PROTEIN"/>
    <property type="match status" value="1"/>
</dbReference>
<dbReference type="EMBL" id="JACCKA010000058">
    <property type="protein sequence ID" value="NZA26617.1"/>
    <property type="molecule type" value="Genomic_DNA"/>
</dbReference>
<name>A0A853JDC9_9GAMM</name>
<dbReference type="Proteomes" id="UP000578091">
    <property type="component" value="Unassembled WGS sequence"/>
</dbReference>